<evidence type="ECO:0000256" key="9">
    <source>
        <dbReference type="ARBA" id="ARBA00022695"/>
    </source>
</evidence>
<evidence type="ECO:0000256" key="14">
    <source>
        <dbReference type="ARBA" id="ARBA00023264"/>
    </source>
</evidence>
<keyword evidence="7" id="KW-0808">Transferase</keyword>
<dbReference type="Proteomes" id="UP000032141">
    <property type="component" value="Chromosome C9"/>
</dbReference>
<reference evidence="16 17" key="1">
    <citation type="journal article" date="2014" name="Genome Biol.">
        <title>Transcriptome and methylome profiling reveals relics of genome dominance in the mesopolyploid Brassica oleracea.</title>
        <authorList>
            <person name="Parkin I.A."/>
            <person name="Koh C."/>
            <person name="Tang H."/>
            <person name="Robinson S.J."/>
            <person name="Kagale S."/>
            <person name="Clarke W.E."/>
            <person name="Town C.D."/>
            <person name="Nixon J."/>
            <person name="Krishnakumar V."/>
            <person name="Bidwell S.L."/>
            <person name="Denoeud F."/>
            <person name="Belcram H."/>
            <person name="Links M.G."/>
            <person name="Just J."/>
            <person name="Clarke C."/>
            <person name="Bender T."/>
            <person name="Huebert T."/>
            <person name="Mason A.S."/>
            <person name="Pires J.C."/>
            <person name="Barker G."/>
            <person name="Moore J."/>
            <person name="Walley P.G."/>
            <person name="Manoli S."/>
            <person name="Batley J."/>
            <person name="Edwards D."/>
            <person name="Nelson M.N."/>
            <person name="Wang X."/>
            <person name="Paterson A.H."/>
            <person name="King G."/>
            <person name="Bancroft I."/>
            <person name="Chalhoub B."/>
            <person name="Sharpe A.G."/>
        </authorList>
    </citation>
    <scope>NUCLEOTIDE SEQUENCE</scope>
    <source>
        <strain evidence="16 17">cv. TO1000</strain>
    </source>
</reference>
<dbReference type="EnsemblPlants" id="Bo9g028450.1">
    <property type="protein sequence ID" value="Bo9g028450.1"/>
    <property type="gene ID" value="Bo9g028450"/>
</dbReference>
<dbReference type="GO" id="GO:0016024">
    <property type="term" value="P:CDP-diacylglycerol biosynthetic process"/>
    <property type="evidence" value="ECO:0007669"/>
    <property type="project" value="UniProtKB-UniPathway"/>
</dbReference>
<feature type="transmembrane region" description="Helical" evidence="15">
    <location>
        <begin position="54"/>
        <end position="74"/>
    </location>
</feature>
<evidence type="ECO:0000256" key="2">
    <source>
        <dbReference type="ARBA" id="ARBA00005119"/>
    </source>
</evidence>
<name>A0A0D3E3P9_BRAOL</name>
<evidence type="ECO:0000256" key="10">
    <source>
        <dbReference type="ARBA" id="ARBA00022989"/>
    </source>
</evidence>
<comment type="subcellular location">
    <subcellularLocation>
        <location evidence="1">Membrane</location>
        <topology evidence="1">Multi-pass membrane protein</topology>
    </subcellularLocation>
</comment>
<dbReference type="AlphaFoldDB" id="A0A0D3E3P9"/>
<keyword evidence="12 15" id="KW-0472">Membrane</keyword>
<evidence type="ECO:0000256" key="8">
    <source>
        <dbReference type="ARBA" id="ARBA00022692"/>
    </source>
</evidence>
<accession>A0A0D3E3P9</accession>
<comment type="pathway">
    <text evidence="2">Phospholipid metabolism; CDP-diacylglycerol biosynthesis; CDP-diacylglycerol from sn-glycerol 3-phosphate: step 3/3.</text>
</comment>
<dbReference type="GO" id="GO:0004605">
    <property type="term" value="F:phosphatidate cytidylyltransferase activity"/>
    <property type="evidence" value="ECO:0007669"/>
    <property type="project" value="UniProtKB-EC"/>
</dbReference>
<evidence type="ECO:0000256" key="4">
    <source>
        <dbReference type="ARBA" id="ARBA00010185"/>
    </source>
</evidence>
<evidence type="ECO:0000256" key="12">
    <source>
        <dbReference type="ARBA" id="ARBA00023136"/>
    </source>
</evidence>
<evidence type="ECO:0000313" key="17">
    <source>
        <dbReference type="Proteomes" id="UP000032141"/>
    </source>
</evidence>
<keyword evidence="17" id="KW-1185">Reference proteome</keyword>
<evidence type="ECO:0000256" key="13">
    <source>
        <dbReference type="ARBA" id="ARBA00023209"/>
    </source>
</evidence>
<dbReference type="Gramene" id="Bo9g028450.1">
    <property type="protein sequence ID" value="Bo9g028450.1"/>
    <property type="gene ID" value="Bo9g028450"/>
</dbReference>
<evidence type="ECO:0000256" key="11">
    <source>
        <dbReference type="ARBA" id="ARBA00023098"/>
    </source>
</evidence>
<dbReference type="STRING" id="109376.A0A0D3E3P9"/>
<keyword evidence="10 15" id="KW-1133">Transmembrane helix</keyword>
<reference evidence="16" key="2">
    <citation type="submission" date="2015-03" db="UniProtKB">
        <authorList>
            <consortium name="EnsemblPlants"/>
        </authorList>
    </citation>
    <scope>IDENTIFICATION</scope>
</reference>
<evidence type="ECO:0000256" key="6">
    <source>
        <dbReference type="ARBA" id="ARBA00022516"/>
    </source>
</evidence>
<dbReference type="OMA" id="STLWMIS"/>
<keyword evidence="9" id="KW-0548">Nucleotidyltransferase</keyword>
<keyword evidence="6" id="KW-0444">Lipid biosynthesis</keyword>
<dbReference type="eggNOG" id="KOG1440">
    <property type="taxonomic scope" value="Eukaryota"/>
</dbReference>
<dbReference type="GO" id="GO:0005789">
    <property type="term" value="C:endoplasmic reticulum membrane"/>
    <property type="evidence" value="ECO:0007669"/>
    <property type="project" value="TreeGrafter"/>
</dbReference>
<evidence type="ECO:0000256" key="15">
    <source>
        <dbReference type="SAM" id="Phobius"/>
    </source>
</evidence>
<dbReference type="PANTHER" id="PTHR13773:SF35">
    <property type="entry name" value="PHOSPHATIDATE CYTIDYLYLTRANSFERASE 1"/>
    <property type="match status" value="1"/>
</dbReference>
<comment type="pathway">
    <text evidence="3">Lipid metabolism.</text>
</comment>
<dbReference type="PANTHER" id="PTHR13773">
    <property type="entry name" value="PHOSPHATIDATE CYTIDYLYLTRANSFERASE"/>
    <property type="match status" value="1"/>
</dbReference>
<keyword evidence="8 15" id="KW-0812">Transmembrane</keyword>
<sequence length="129" mass="14373">MEEEKATTSSLSTRLRNRKHRSTEAVVIDGDKVSASPLLVNDLNKYKSFMIRTYSTLWMISGFVLVVYMGHLYITGHGSRYPQIFMAKELFNLLRKAPEDNVSPGPNTSIGTSFSPPCFSYMAGSLVNG</sequence>
<dbReference type="HOGENOM" id="CLU_1951800_0_0_1"/>
<dbReference type="InterPro" id="IPR016720">
    <property type="entry name" value="PC_Trfase_euk"/>
</dbReference>
<evidence type="ECO:0000256" key="1">
    <source>
        <dbReference type="ARBA" id="ARBA00004141"/>
    </source>
</evidence>
<keyword evidence="11" id="KW-0443">Lipid metabolism</keyword>
<keyword evidence="14" id="KW-1208">Phospholipid metabolism</keyword>
<dbReference type="EC" id="2.7.7.41" evidence="5"/>
<evidence type="ECO:0000256" key="7">
    <source>
        <dbReference type="ARBA" id="ARBA00022679"/>
    </source>
</evidence>
<proteinExistence type="inferred from homology"/>
<organism evidence="16 17">
    <name type="scientific">Brassica oleracea var. oleracea</name>
    <dbReference type="NCBI Taxonomy" id="109376"/>
    <lineage>
        <taxon>Eukaryota</taxon>
        <taxon>Viridiplantae</taxon>
        <taxon>Streptophyta</taxon>
        <taxon>Embryophyta</taxon>
        <taxon>Tracheophyta</taxon>
        <taxon>Spermatophyta</taxon>
        <taxon>Magnoliopsida</taxon>
        <taxon>eudicotyledons</taxon>
        <taxon>Gunneridae</taxon>
        <taxon>Pentapetalae</taxon>
        <taxon>rosids</taxon>
        <taxon>malvids</taxon>
        <taxon>Brassicales</taxon>
        <taxon>Brassicaceae</taxon>
        <taxon>Brassiceae</taxon>
        <taxon>Brassica</taxon>
    </lineage>
</organism>
<evidence type="ECO:0000313" key="16">
    <source>
        <dbReference type="EnsemblPlants" id="Bo9g028450.1"/>
    </source>
</evidence>
<comment type="similarity">
    <text evidence="4">Belongs to the CDS family.</text>
</comment>
<dbReference type="UniPathway" id="UPA00557">
    <property type="reaction ID" value="UER00614"/>
</dbReference>
<evidence type="ECO:0000256" key="5">
    <source>
        <dbReference type="ARBA" id="ARBA00012487"/>
    </source>
</evidence>
<protein>
    <recommendedName>
        <fullName evidence="5">phosphatidate cytidylyltransferase</fullName>
        <ecNumber evidence="5">2.7.7.41</ecNumber>
    </recommendedName>
</protein>
<keyword evidence="13" id="KW-0594">Phospholipid biosynthesis</keyword>
<evidence type="ECO:0000256" key="3">
    <source>
        <dbReference type="ARBA" id="ARBA00005189"/>
    </source>
</evidence>